<dbReference type="InterPro" id="IPR009019">
    <property type="entry name" value="KH_sf_prok-type"/>
</dbReference>
<feature type="domain" description="K Homology" evidence="3">
    <location>
        <begin position="482"/>
        <end position="548"/>
    </location>
</feature>
<sequence length="602" mass="67430">MSKNKVYVPDSSTIVNGRITQLAESGELRDSEIIIPMVIFAELEYRAGLGKDSGFSGLAELKNLKKLSEEGEIKFSFEGESPSSIEKISTNDIRRLTRDVAKETKGVLITSEEVMAEAAEVEGIEVKYLKPLHEEKEPRLFQFFEPEAMSVHLKEEVRPMAKVGRPGDFRIKTLSDEILQETDMREIAREIAELARRDPDGYIEVEREGASMIQLREYRIAIARPPFSDGLEITAVRPIVNVNLDDYALSDKLKTRLNEQAEGVLVAGPPGAGKSTFAQALAEFYRKQEKIIKTMESPRDLQVDDEVTQYTALEGDMSLTSDILLMVRPDYTIYDELRRSDDFENFVDMRFAGVGMVGVVHSTRAIDAVQRLIGRVELGMIPMVVDTVIFVKGGEIEEVYALTPTVGVPHGMGSPDLARPMVEVQDFETGEPCYQIYSFGEQVVVMPVEERETSEREEKKAKQIKSVIKQWTGADVDVEMLSEHTAIVRADSKEVPRIIGRQGQTVEDLQNELGVKIDVQEKEKQKPAKNFEPEIEEHGKHLIFKFGEEHGGRHAKIFADDSLLFKGSIGSSGEIKINKDTQIGEQLKNVKDHGIPISAEIV</sequence>
<keyword evidence="2" id="KW-0694">RNA-binding</keyword>
<dbReference type="Gene3D" id="3.30.1370.10">
    <property type="entry name" value="K Homology domain, type 1"/>
    <property type="match status" value="1"/>
</dbReference>
<evidence type="ECO:0000256" key="2">
    <source>
        <dbReference type="PROSITE-ProRule" id="PRU00117"/>
    </source>
</evidence>
<evidence type="ECO:0000256" key="1">
    <source>
        <dbReference type="ARBA" id="ARBA00046345"/>
    </source>
</evidence>
<dbReference type="Pfam" id="PF00437">
    <property type="entry name" value="T2SSE"/>
    <property type="match status" value="1"/>
</dbReference>
<protein>
    <recommendedName>
        <fullName evidence="8">ATPase</fullName>
    </recommendedName>
</protein>
<dbReference type="AlphaFoldDB" id="A0A133UVZ4"/>
<dbReference type="Gene3D" id="3.40.50.1010">
    <property type="entry name" value="5'-nuclease"/>
    <property type="match status" value="1"/>
</dbReference>
<dbReference type="SMART" id="SM00322">
    <property type="entry name" value="KH"/>
    <property type="match status" value="1"/>
</dbReference>
<dbReference type="Proteomes" id="UP000070463">
    <property type="component" value="Unassembled WGS sequence"/>
</dbReference>
<reference evidence="6 7" key="1">
    <citation type="journal article" date="2016" name="Sci. Rep.">
        <title>Metabolic traits of an uncultured archaeal lineage -MSBL1- from brine pools of the Red Sea.</title>
        <authorList>
            <person name="Mwirichia R."/>
            <person name="Alam I."/>
            <person name="Rashid M."/>
            <person name="Vinu M."/>
            <person name="Ba-Alawi W."/>
            <person name="Anthony Kamau A."/>
            <person name="Kamanda Ngugi D."/>
            <person name="Goker M."/>
            <person name="Klenk H.P."/>
            <person name="Bajic V."/>
            <person name="Stingl U."/>
        </authorList>
    </citation>
    <scope>NUCLEOTIDE SEQUENCE [LARGE SCALE GENOMIC DNA]</scope>
    <source>
        <strain evidence="6">SCGC-AAA259I09</strain>
    </source>
</reference>
<dbReference type="CDD" id="cd09878">
    <property type="entry name" value="PIN_VapC_VirB11L-ATPase-like"/>
    <property type="match status" value="1"/>
</dbReference>
<dbReference type="SMART" id="SM00670">
    <property type="entry name" value="PINc"/>
    <property type="match status" value="1"/>
</dbReference>
<dbReference type="EMBL" id="LHXR01000002">
    <property type="protein sequence ID" value="KXA98336.1"/>
    <property type="molecule type" value="Genomic_DNA"/>
</dbReference>
<dbReference type="InterPro" id="IPR052041">
    <property type="entry name" value="Nucleic_acid_metab_PIN/TRAM"/>
</dbReference>
<keyword evidence="7" id="KW-1185">Reference proteome</keyword>
<accession>A0A133UVZ4</accession>
<dbReference type="SUPFAM" id="SSF52540">
    <property type="entry name" value="P-loop containing nucleoside triphosphate hydrolases"/>
    <property type="match status" value="1"/>
</dbReference>
<dbReference type="InterPro" id="IPR002716">
    <property type="entry name" value="PIN_dom"/>
</dbReference>
<name>A0A133UVZ4_9EURY</name>
<organism evidence="6 7">
    <name type="scientific">candidate division MSBL1 archaeon SCGC-AAA259I09</name>
    <dbReference type="NCBI Taxonomy" id="1698267"/>
    <lineage>
        <taxon>Archaea</taxon>
        <taxon>Methanobacteriati</taxon>
        <taxon>Methanobacteriota</taxon>
        <taxon>candidate division MSBL1</taxon>
    </lineage>
</organism>
<feature type="domain" description="PIN" evidence="5">
    <location>
        <begin position="5"/>
        <end position="117"/>
    </location>
</feature>
<dbReference type="InterPro" id="IPR029060">
    <property type="entry name" value="PIN-like_dom_sf"/>
</dbReference>
<proteinExistence type="inferred from homology"/>
<dbReference type="NCBIfam" id="NF010335">
    <property type="entry name" value="PRK13764.1"/>
    <property type="match status" value="1"/>
</dbReference>
<dbReference type="SUPFAM" id="SSF54814">
    <property type="entry name" value="Prokaryotic type KH domain (KH-domain type II)"/>
    <property type="match status" value="1"/>
</dbReference>
<dbReference type="PANTHER" id="PTHR11603:SF147">
    <property type="entry name" value="MEMBRANE PROTEIN"/>
    <property type="match status" value="1"/>
</dbReference>
<evidence type="ECO:0000259" key="4">
    <source>
        <dbReference type="SMART" id="SM00382"/>
    </source>
</evidence>
<gene>
    <name evidence="6" type="ORF">AKJ37_00255</name>
</gene>
<evidence type="ECO:0000259" key="3">
    <source>
        <dbReference type="SMART" id="SM00322"/>
    </source>
</evidence>
<evidence type="ECO:0000259" key="5">
    <source>
        <dbReference type="SMART" id="SM00670"/>
    </source>
</evidence>
<comment type="caution">
    <text evidence="6">The sequence shown here is derived from an EMBL/GenBank/DDBJ whole genome shotgun (WGS) entry which is preliminary data.</text>
</comment>
<feature type="domain" description="AAA+ ATPase" evidence="4">
    <location>
        <begin position="260"/>
        <end position="395"/>
    </location>
</feature>
<comment type="similarity">
    <text evidence="1">In the N-terminal section; belongs to the PINc/VapC protein family.</text>
</comment>
<evidence type="ECO:0000313" key="6">
    <source>
        <dbReference type="EMBL" id="KXA98336.1"/>
    </source>
</evidence>
<dbReference type="InterPro" id="IPR004088">
    <property type="entry name" value="KH_dom_type_1"/>
</dbReference>
<dbReference type="Pfam" id="PF00013">
    <property type="entry name" value="KH_1"/>
    <property type="match status" value="1"/>
</dbReference>
<dbReference type="InterPro" id="IPR003593">
    <property type="entry name" value="AAA+_ATPase"/>
</dbReference>
<dbReference type="SMART" id="SM00382">
    <property type="entry name" value="AAA"/>
    <property type="match status" value="1"/>
</dbReference>
<dbReference type="PANTHER" id="PTHR11603">
    <property type="entry name" value="AAA FAMILY ATPASE"/>
    <property type="match status" value="1"/>
</dbReference>
<dbReference type="PROSITE" id="PS50084">
    <property type="entry name" value="KH_TYPE_1"/>
    <property type="match status" value="1"/>
</dbReference>
<dbReference type="InterPro" id="IPR036612">
    <property type="entry name" value="KH_dom_type_1_sf"/>
</dbReference>
<dbReference type="InterPro" id="IPR001482">
    <property type="entry name" value="T2SS/T4SS_dom"/>
</dbReference>
<dbReference type="SUPFAM" id="SSF88723">
    <property type="entry name" value="PIN domain-like"/>
    <property type="match status" value="1"/>
</dbReference>
<dbReference type="Gene3D" id="3.40.50.300">
    <property type="entry name" value="P-loop containing nucleotide triphosphate hydrolases"/>
    <property type="match status" value="1"/>
</dbReference>
<evidence type="ECO:0000313" key="7">
    <source>
        <dbReference type="Proteomes" id="UP000070463"/>
    </source>
</evidence>
<evidence type="ECO:0008006" key="8">
    <source>
        <dbReference type="Google" id="ProtNLM"/>
    </source>
</evidence>
<dbReference type="InterPro" id="IPR004087">
    <property type="entry name" value="KH_dom"/>
</dbReference>
<dbReference type="InterPro" id="IPR027417">
    <property type="entry name" value="P-loop_NTPase"/>
</dbReference>
<dbReference type="GO" id="GO:0003723">
    <property type="term" value="F:RNA binding"/>
    <property type="evidence" value="ECO:0007669"/>
    <property type="project" value="UniProtKB-UniRule"/>
</dbReference>
<dbReference type="PATRIC" id="fig|1698267.3.peg.60"/>